<evidence type="ECO:0000256" key="1">
    <source>
        <dbReference type="ARBA" id="ARBA00022723"/>
    </source>
</evidence>
<feature type="region of interest" description="Disordered" evidence="5">
    <location>
        <begin position="246"/>
        <end position="306"/>
    </location>
</feature>
<dbReference type="PANTHER" id="PTHR46134:SF3">
    <property type="entry name" value="ARFGAP WITH FG REPEATS 1"/>
    <property type="match status" value="1"/>
</dbReference>
<dbReference type="InterPro" id="IPR038508">
    <property type="entry name" value="ArfGAP_dom_sf"/>
</dbReference>
<dbReference type="Proteomes" id="UP001527925">
    <property type="component" value="Unassembled WGS sequence"/>
</dbReference>
<dbReference type="InterPro" id="IPR052248">
    <property type="entry name" value="Arf-GAP_FG-repeat_protein"/>
</dbReference>
<keyword evidence="8" id="KW-1185">Reference proteome</keyword>
<evidence type="ECO:0000259" key="6">
    <source>
        <dbReference type="SMART" id="SM00105"/>
    </source>
</evidence>
<comment type="caution">
    <text evidence="7">The sequence shown here is derived from an EMBL/GenBank/DDBJ whole genome shotgun (WGS) entry which is preliminary data.</text>
</comment>
<evidence type="ECO:0000256" key="3">
    <source>
        <dbReference type="ARBA" id="ARBA00022771"/>
    </source>
</evidence>
<evidence type="ECO:0000256" key="4">
    <source>
        <dbReference type="ARBA" id="ARBA00022833"/>
    </source>
</evidence>
<evidence type="ECO:0000256" key="2">
    <source>
        <dbReference type="ARBA" id="ARBA00022737"/>
    </source>
</evidence>
<feature type="compositionally biased region" description="Polar residues" evidence="5">
    <location>
        <begin position="401"/>
        <end position="416"/>
    </location>
</feature>
<keyword evidence="1" id="KW-0479">Metal-binding</keyword>
<feature type="compositionally biased region" description="Low complexity" evidence="5">
    <location>
        <begin position="390"/>
        <end position="400"/>
    </location>
</feature>
<evidence type="ECO:0000313" key="7">
    <source>
        <dbReference type="EMBL" id="KAL2919747.1"/>
    </source>
</evidence>
<name>A0ABR4NJN1_9FUNG</name>
<feature type="region of interest" description="Disordered" evidence="5">
    <location>
        <begin position="390"/>
        <end position="419"/>
    </location>
</feature>
<reference evidence="7 8" key="1">
    <citation type="submission" date="2023-09" db="EMBL/GenBank/DDBJ databases">
        <title>Pangenome analysis of Batrachochytrium dendrobatidis and related Chytrids.</title>
        <authorList>
            <person name="Yacoub M.N."/>
            <person name="Stajich J.E."/>
            <person name="James T.Y."/>
        </authorList>
    </citation>
    <scope>NUCLEOTIDE SEQUENCE [LARGE SCALE GENOMIC DNA]</scope>
    <source>
        <strain evidence="7 8">JEL0888</strain>
    </source>
</reference>
<organism evidence="7 8">
    <name type="scientific">Polyrhizophydium stewartii</name>
    <dbReference type="NCBI Taxonomy" id="2732419"/>
    <lineage>
        <taxon>Eukaryota</taxon>
        <taxon>Fungi</taxon>
        <taxon>Fungi incertae sedis</taxon>
        <taxon>Chytridiomycota</taxon>
        <taxon>Chytridiomycota incertae sedis</taxon>
        <taxon>Chytridiomycetes</taxon>
        <taxon>Rhizophydiales</taxon>
        <taxon>Rhizophydiales incertae sedis</taxon>
        <taxon>Polyrhizophydium</taxon>
    </lineage>
</organism>
<protein>
    <recommendedName>
        <fullName evidence="6">Arf-GAP domain-containing protein</fullName>
    </recommendedName>
</protein>
<keyword evidence="3" id="KW-0863">Zinc-finger</keyword>
<feature type="region of interest" description="Disordered" evidence="5">
    <location>
        <begin position="202"/>
        <end position="234"/>
    </location>
</feature>
<proteinExistence type="predicted"/>
<dbReference type="SMART" id="SM00105">
    <property type="entry name" value="ArfGap"/>
    <property type="match status" value="1"/>
</dbReference>
<dbReference type="Gene3D" id="1.10.220.150">
    <property type="entry name" value="Arf GTPase activating protein"/>
    <property type="match status" value="1"/>
</dbReference>
<dbReference type="InterPro" id="IPR037278">
    <property type="entry name" value="ARFGAP/RecO"/>
</dbReference>
<keyword evidence="4" id="KW-0862">Zinc</keyword>
<evidence type="ECO:0000256" key="5">
    <source>
        <dbReference type="SAM" id="MobiDB-lite"/>
    </source>
</evidence>
<dbReference type="SUPFAM" id="SSF57863">
    <property type="entry name" value="ArfGap/RecO-like zinc finger"/>
    <property type="match status" value="1"/>
</dbReference>
<feature type="compositionally biased region" description="Polar residues" evidence="5">
    <location>
        <begin position="261"/>
        <end position="279"/>
    </location>
</feature>
<dbReference type="EMBL" id="JADGIZ020000002">
    <property type="protein sequence ID" value="KAL2919747.1"/>
    <property type="molecule type" value="Genomic_DNA"/>
</dbReference>
<dbReference type="InterPro" id="IPR001164">
    <property type="entry name" value="ArfGAP_dom"/>
</dbReference>
<sequence>MATFPTFVNLTACTFVCSSCSGLLREFGHRIKSVSASTFSPAEIESIMGGNQAARAVWMGAWTENDDPEPTGFREEPMRLFMREKYIRKRYYKAPAPDRAPPAVAGTAAAAAVAGAERKLTVRMLSSLESAPQAFGPLAATTAGSPRLIADPLPAAHPFGSGAAWGDADEDFGDFQSSSVPSAIPRGPVAGFSVAAAATAKQPLSPPAKSPDLGFGAFQSPTTSQQPPQQPPQQAAFAVFGAFTSASKPATPSGPYDARRSSATMVPTPARMQSPTFSALQPLKPHHTGPAAHTAASQKALSPPAVPSSDIYSALRDLSIAPSTTAAPALASQPSGWSSGIAHQVPQTGSVFGSSGSVFGSPTMPPKPAPSAAAVASAFADFSSFASSPPSRAGSAAPSAQGTPALTPARSQTMPQPSSSAFADFSDFSSFTSAPAASAPSAALAARTTPLSTPMAPMRPAAQPHAGAAMTGADLFSANPWASPSHHTNGNHAAASKLASDPFGDLLAPVVQSRPLAAAAAAAPTVAPAAFPPMSSAAATTAASRTANDNEFSLI</sequence>
<feature type="domain" description="Arf-GAP" evidence="6">
    <location>
        <begin position="2"/>
        <end position="100"/>
    </location>
</feature>
<keyword evidence="2" id="KW-0677">Repeat</keyword>
<accession>A0ABR4NJN1</accession>
<dbReference type="Pfam" id="PF01412">
    <property type="entry name" value="ArfGap"/>
    <property type="match status" value="1"/>
</dbReference>
<evidence type="ECO:0000313" key="8">
    <source>
        <dbReference type="Proteomes" id="UP001527925"/>
    </source>
</evidence>
<dbReference type="PANTHER" id="PTHR46134">
    <property type="entry name" value="DRONGO, ISOFORM F"/>
    <property type="match status" value="1"/>
</dbReference>
<gene>
    <name evidence="7" type="ORF">HK105_200663</name>
</gene>